<dbReference type="Proteomes" id="UP000271241">
    <property type="component" value="Unassembled WGS sequence"/>
</dbReference>
<organism evidence="2 3">
    <name type="scientific">Thamnocephalis sphaerospora</name>
    <dbReference type="NCBI Taxonomy" id="78915"/>
    <lineage>
        <taxon>Eukaryota</taxon>
        <taxon>Fungi</taxon>
        <taxon>Fungi incertae sedis</taxon>
        <taxon>Zoopagomycota</taxon>
        <taxon>Zoopagomycotina</taxon>
        <taxon>Zoopagomycetes</taxon>
        <taxon>Zoopagales</taxon>
        <taxon>Sigmoideomycetaceae</taxon>
        <taxon>Thamnocephalis</taxon>
    </lineage>
</organism>
<feature type="compositionally biased region" description="Basic and acidic residues" evidence="1">
    <location>
        <begin position="469"/>
        <end position="485"/>
    </location>
</feature>
<gene>
    <name evidence="2" type="ORF">THASP1DRAFT_31269</name>
</gene>
<accession>A0A4P9XLZ1</accession>
<feature type="region of interest" description="Disordered" evidence="1">
    <location>
        <begin position="457"/>
        <end position="485"/>
    </location>
</feature>
<sequence>MFNSVHRTVRESAFPEHEPKRLIVSRLITAFLLFLALVATFVLLLPPALREPTGYDTTTITTPLKVPAMILYSTNGLFSGKTGISGNSSTGASRYPEIDVSAYGAAYYNDGTPDYRVRDISTSFQKWRWGNDCIISKSEPIPVTDSAGSTTIHAFMPNPDWRFTVNGVNDRRLRNSTKINMSAMEIKLSVKNVNLSAISWMLPQGFLKIAFLEDAGKAEAMRTNGSTIDLSQITGQARAFAMWGNIAEVTYQQRIVKSSASTSVTKFETQIIGTTSADNTSMILRVSPSNSISGNNYEVPESTPQPNYALLRLFSTMGGAFALALSIFRFLFGQRRLRPWGVIQQFFMRNRILAALPPAVAQVRSFTQPQIPKKTSLDSAIGNKDTDDGQDFVSTVALSSKQDSTPKDTITCGNEGASLPYEDLSPELSSIFASYARELQSLQDIVKEQAIELSRLKEAAPSEQTTHAHRSDTCDDAHDSSDSQLKRSTGAVSFLAARVDRLEAFHQRMETMYLATDLFNQDGKVKKRSTLQVIAGLNI</sequence>
<evidence type="ECO:0000256" key="1">
    <source>
        <dbReference type="SAM" id="MobiDB-lite"/>
    </source>
</evidence>
<dbReference type="AlphaFoldDB" id="A0A4P9XLZ1"/>
<name>A0A4P9XLZ1_9FUNG</name>
<evidence type="ECO:0000313" key="2">
    <source>
        <dbReference type="EMBL" id="RKP06917.1"/>
    </source>
</evidence>
<keyword evidence="3" id="KW-1185">Reference proteome</keyword>
<proteinExistence type="predicted"/>
<protein>
    <submittedName>
        <fullName evidence="2">Uncharacterized protein</fullName>
    </submittedName>
</protein>
<reference evidence="3" key="1">
    <citation type="journal article" date="2018" name="Nat. Microbiol.">
        <title>Leveraging single-cell genomics to expand the fungal tree of life.</title>
        <authorList>
            <person name="Ahrendt S.R."/>
            <person name="Quandt C.A."/>
            <person name="Ciobanu D."/>
            <person name="Clum A."/>
            <person name="Salamov A."/>
            <person name="Andreopoulos B."/>
            <person name="Cheng J.F."/>
            <person name="Woyke T."/>
            <person name="Pelin A."/>
            <person name="Henrissat B."/>
            <person name="Reynolds N.K."/>
            <person name="Benny G.L."/>
            <person name="Smith M.E."/>
            <person name="James T.Y."/>
            <person name="Grigoriev I.V."/>
        </authorList>
    </citation>
    <scope>NUCLEOTIDE SEQUENCE [LARGE SCALE GENOMIC DNA]</scope>
    <source>
        <strain evidence="3">RSA 1356</strain>
    </source>
</reference>
<dbReference type="EMBL" id="KZ992794">
    <property type="protein sequence ID" value="RKP06917.1"/>
    <property type="molecule type" value="Genomic_DNA"/>
</dbReference>
<dbReference type="OrthoDB" id="5596129at2759"/>
<evidence type="ECO:0000313" key="3">
    <source>
        <dbReference type="Proteomes" id="UP000271241"/>
    </source>
</evidence>